<sequence length="133" mass="14586">MNSDRLIKNFSRCIDWEDKYLYIISLGEKFACLPPEEQVPGNAISGCQSKVWITVNVVDGKIELAGNSDAALVKGLVAMVIIVLSGKTPDQLLETDIKKIFADMGLALQLTPARNQGLESMIRTIYSQVQALS</sequence>
<dbReference type="PANTHER" id="PTHR43597:SF3">
    <property type="entry name" value="CYSTEINE DESULFURATION PROTEIN SUFE"/>
    <property type="match status" value="1"/>
</dbReference>
<evidence type="ECO:0000313" key="3">
    <source>
        <dbReference type="Proteomes" id="UP000094936"/>
    </source>
</evidence>
<comment type="caution">
    <text evidence="2">The sequence shown here is derived from an EMBL/GenBank/DDBJ whole genome shotgun (WGS) entry which is preliminary data.</text>
</comment>
<dbReference type="AlphaFoldDB" id="A0A1C3EC37"/>
<feature type="domain" description="Fe-S metabolism associated" evidence="1">
    <location>
        <begin position="8"/>
        <end position="127"/>
    </location>
</feature>
<name>A0A1C3EC37_9GAMM</name>
<evidence type="ECO:0000313" key="2">
    <source>
        <dbReference type="EMBL" id="ODA30817.1"/>
    </source>
</evidence>
<accession>A0A1C3EC37</accession>
<keyword evidence="3" id="KW-1185">Reference proteome</keyword>
<evidence type="ECO:0000259" key="1">
    <source>
        <dbReference type="Pfam" id="PF02657"/>
    </source>
</evidence>
<gene>
    <name evidence="2" type="ORF">A8L45_19065</name>
</gene>
<protein>
    <submittedName>
        <fullName evidence="2">Cysteine desufuration protein SufE</fullName>
    </submittedName>
</protein>
<dbReference type="RefSeq" id="WP_068904947.1">
    <property type="nucleotide sequence ID" value="NZ_JBHUIF010000009.1"/>
</dbReference>
<dbReference type="OrthoDB" id="9799320at2"/>
<reference evidence="2 3" key="1">
    <citation type="submission" date="2016-05" db="EMBL/GenBank/DDBJ databases">
        <title>Genomic Taxonomy of the Vibrionaceae.</title>
        <authorList>
            <person name="Gomez-Gil B."/>
            <person name="Enciso-Ibarra J."/>
        </authorList>
    </citation>
    <scope>NUCLEOTIDE SEQUENCE [LARGE SCALE GENOMIC DNA]</scope>
    <source>
        <strain evidence="2 3">CAIM 1920</strain>
    </source>
</reference>
<dbReference type="SUPFAM" id="SSF82649">
    <property type="entry name" value="SufE/NifU"/>
    <property type="match status" value="1"/>
</dbReference>
<dbReference type="PANTHER" id="PTHR43597">
    <property type="entry name" value="SULFUR ACCEPTOR PROTEIN CSDE"/>
    <property type="match status" value="1"/>
</dbReference>
<dbReference type="EMBL" id="LYBM01000046">
    <property type="protein sequence ID" value="ODA30817.1"/>
    <property type="molecule type" value="Genomic_DNA"/>
</dbReference>
<dbReference type="Pfam" id="PF02657">
    <property type="entry name" value="SufE"/>
    <property type="match status" value="1"/>
</dbReference>
<dbReference type="Gene3D" id="3.90.1010.10">
    <property type="match status" value="1"/>
</dbReference>
<dbReference type="Proteomes" id="UP000094936">
    <property type="component" value="Unassembled WGS sequence"/>
</dbReference>
<proteinExistence type="predicted"/>
<organism evidence="2 3">
    <name type="scientific">Veronia pacifica</name>
    <dbReference type="NCBI Taxonomy" id="1080227"/>
    <lineage>
        <taxon>Bacteria</taxon>
        <taxon>Pseudomonadati</taxon>
        <taxon>Pseudomonadota</taxon>
        <taxon>Gammaproteobacteria</taxon>
        <taxon>Vibrionales</taxon>
        <taxon>Vibrionaceae</taxon>
        <taxon>Veronia</taxon>
    </lineage>
</organism>
<dbReference type="STRING" id="1080227.A8L45_19065"/>
<dbReference type="InterPro" id="IPR003808">
    <property type="entry name" value="Fe-S_metab-assoc_dom"/>
</dbReference>